<keyword evidence="3" id="KW-1185">Reference proteome</keyword>
<dbReference type="InterPro" id="IPR002109">
    <property type="entry name" value="Glutaredoxin"/>
</dbReference>
<dbReference type="PROSITE" id="PS51354">
    <property type="entry name" value="GLUTAREDOXIN_2"/>
    <property type="match status" value="1"/>
</dbReference>
<dbReference type="CDD" id="cd02976">
    <property type="entry name" value="NrdH"/>
    <property type="match status" value="1"/>
</dbReference>
<dbReference type="AlphaFoldDB" id="A0A398AZ18"/>
<feature type="domain" description="Glutaredoxin" evidence="1">
    <location>
        <begin position="8"/>
        <end position="57"/>
    </location>
</feature>
<proteinExistence type="predicted"/>
<reference evidence="2 3" key="1">
    <citation type="submission" date="2018-08" db="EMBL/GenBank/DDBJ databases">
        <title>Bacillus jemisoniae sp. nov., Bacillus chryseoplanitiae sp. nov., Bacillus resnikiae sp. nov., and Bacillus frankliniae sp. nov., isolated from Viking spacecraft and associated surfaces.</title>
        <authorList>
            <person name="Seuylemezian A."/>
            <person name="Vaishampayan P."/>
        </authorList>
    </citation>
    <scope>NUCLEOTIDE SEQUENCE [LARGE SCALE GENOMIC DNA]</scope>
    <source>
        <strain evidence="2 3">JJ-247</strain>
    </source>
</reference>
<evidence type="ECO:0000313" key="2">
    <source>
        <dbReference type="EMBL" id="RID82919.1"/>
    </source>
</evidence>
<sequence length="89" mass="10488">MRLMGREVIVYTMEHCKFCEEEKEWLKSRGIPYEERNIVDNPSYLHDLEKRGVYGTPFTLIREDAGEEKAIKGFNQDVLEEYLGGMAKR</sequence>
<name>A0A398AZ18_9BACI</name>
<dbReference type="EMBL" id="QWVT01000030">
    <property type="protein sequence ID" value="RID82919.1"/>
    <property type="molecule type" value="Genomic_DNA"/>
</dbReference>
<organism evidence="2 3">
    <name type="scientific">Mesobacillus zeae</name>
    <dbReference type="NCBI Taxonomy" id="1917180"/>
    <lineage>
        <taxon>Bacteria</taxon>
        <taxon>Bacillati</taxon>
        <taxon>Bacillota</taxon>
        <taxon>Bacilli</taxon>
        <taxon>Bacillales</taxon>
        <taxon>Bacillaceae</taxon>
        <taxon>Mesobacillus</taxon>
    </lineage>
</organism>
<dbReference type="SUPFAM" id="SSF52833">
    <property type="entry name" value="Thioredoxin-like"/>
    <property type="match status" value="1"/>
</dbReference>
<evidence type="ECO:0000259" key="1">
    <source>
        <dbReference type="Pfam" id="PF00462"/>
    </source>
</evidence>
<protein>
    <submittedName>
        <fullName evidence="2">Glutaredoxin family protein</fullName>
    </submittedName>
</protein>
<accession>A0A398AZ18</accession>
<dbReference type="Pfam" id="PF00462">
    <property type="entry name" value="Glutaredoxin"/>
    <property type="match status" value="1"/>
</dbReference>
<evidence type="ECO:0000313" key="3">
    <source>
        <dbReference type="Proteomes" id="UP000265816"/>
    </source>
</evidence>
<comment type="caution">
    <text evidence="2">The sequence shown here is derived from an EMBL/GenBank/DDBJ whole genome shotgun (WGS) entry which is preliminary data.</text>
</comment>
<gene>
    <name evidence="2" type="ORF">D1970_17660</name>
</gene>
<dbReference type="InterPro" id="IPR036249">
    <property type="entry name" value="Thioredoxin-like_sf"/>
</dbReference>
<dbReference type="OrthoDB" id="9795531at2"/>
<dbReference type="Proteomes" id="UP000265816">
    <property type="component" value="Unassembled WGS sequence"/>
</dbReference>
<dbReference type="Gene3D" id="3.40.30.10">
    <property type="entry name" value="Glutaredoxin"/>
    <property type="match status" value="1"/>
</dbReference>